<dbReference type="InParanoid" id="G3QBP4"/>
<sequence length="93" mass="10735">MRSGAIGWLSKGLQLWKMELNICNSSEPHTQPNKQTCPYSVTTHTNTQLRGLVCCPWVEARVCIFLTVCVSIYIIYIYIYIYILYYILVSCFG</sequence>
<keyword evidence="1" id="KW-0812">Transmembrane</keyword>
<evidence type="ECO:0000313" key="2">
    <source>
        <dbReference type="Ensembl" id="ENSGACP00000027310.1"/>
    </source>
</evidence>
<dbReference type="AlphaFoldDB" id="G3QBP4"/>
<evidence type="ECO:0000256" key="1">
    <source>
        <dbReference type="SAM" id="Phobius"/>
    </source>
</evidence>
<organism evidence="2">
    <name type="scientific">Gasterosteus aculeatus</name>
    <name type="common">Three-spined stickleback</name>
    <dbReference type="NCBI Taxonomy" id="69293"/>
    <lineage>
        <taxon>Eukaryota</taxon>
        <taxon>Metazoa</taxon>
        <taxon>Chordata</taxon>
        <taxon>Craniata</taxon>
        <taxon>Vertebrata</taxon>
        <taxon>Euteleostomi</taxon>
        <taxon>Actinopterygii</taxon>
        <taxon>Neopterygii</taxon>
        <taxon>Teleostei</taxon>
        <taxon>Neoteleostei</taxon>
        <taxon>Acanthomorphata</taxon>
        <taxon>Eupercaria</taxon>
        <taxon>Perciformes</taxon>
        <taxon>Cottioidei</taxon>
        <taxon>Gasterosteales</taxon>
        <taxon>Gasterosteidae</taxon>
        <taxon>Gasterosteus</taxon>
    </lineage>
</organism>
<reference evidence="2" key="1">
    <citation type="submission" date="2006-01" db="EMBL/GenBank/DDBJ databases">
        <authorList>
            <person name="Lindblad-Toh K."/>
            <person name="Mauceli E."/>
            <person name="Grabherr M."/>
            <person name="Chang J.L."/>
            <person name="Lander E.S."/>
        </authorList>
    </citation>
    <scope>NUCLEOTIDE SEQUENCE [LARGE SCALE GENOMIC DNA]</scope>
</reference>
<dbReference type="Bgee" id="ENSGACG00000020648">
    <property type="expression patterns" value="Expressed in muscle tissue and 13 other cell types or tissues"/>
</dbReference>
<feature type="transmembrane region" description="Helical" evidence="1">
    <location>
        <begin position="62"/>
        <end position="88"/>
    </location>
</feature>
<dbReference type="Ensembl" id="ENSGACT00000027362.1">
    <property type="protein sequence ID" value="ENSGACP00000027310.1"/>
    <property type="gene ID" value="ENSGACG00000020648.1"/>
</dbReference>
<name>G3QBP4_GASAC</name>
<proteinExistence type="predicted"/>
<keyword evidence="1" id="KW-1133">Transmembrane helix</keyword>
<keyword evidence="1" id="KW-0472">Membrane</keyword>
<accession>G3QBP4</accession>
<protein>
    <submittedName>
        <fullName evidence="2">Uncharacterized protein</fullName>
    </submittedName>
</protein>
<reference evidence="2" key="2">
    <citation type="submission" date="2024-04" db="UniProtKB">
        <authorList>
            <consortium name="Ensembl"/>
        </authorList>
    </citation>
    <scope>IDENTIFICATION</scope>
</reference>